<protein>
    <recommendedName>
        <fullName evidence="3">Single-stranded DNA-binding protein</fullName>
    </recommendedName>
</protein>
<feature type="compositionally biased region" description="Polar residues" evidence="4">
    <location>
        <begin position="1"/>
        <end position="11"/>
    </location>
</feature>
<dbReference type="Pfam" id="PF02303">
    <property type="entry name" value="Phage_DNA_bind"/>
    <property type="match status" value="1"/>
</dbReference>
<keyword evidence="2" id="KW-0238">DNA-binding</keyword>
<reference evidence="5 6" key="1">
    <citation type="journal article" date="2004" name="Appl. Environ. Microbiol.">
        <title>Mineralization of individual congeners of linear alkylbenzenesulfonate by defined pairs of heterotrophic bacteria.</title>
        <authorList>
            <person name="Schleheck D."/>
            <person name="Knepper T.P."/>
            <person name="Fischer K."/>
            <person name="Cook A.M."/>
        </authorList>
    </citation>
    <scope>NUCLEOTIDE SEQUENCE [LARGE SCALE GENOMIC DNA]</scope>
    <source>
        <strain evidence="6">DSM 14576 / KF-1</strain>
    </source>
</reference>
<comment type="caution">
    <text evidence="5">The sequence shown here is derived from an EMBL/GenBank/DDBJ whole genome shotgun (WGS) entry which is preliminary data.</text>
</comment>
<sequence length="103" mass="11497">MIKISVTSTETRNMRGNGKTSGKPYDLYFQTAYVHTFDRTGKLNPYPEKTEIILDKDEQGNPLVYPAGDYILAPSSIEVSRNGDITVRPRLVKPQATPKPAQV</sequence>
<evidence type="ECO:0000256" key="3">
    <source>
        <dbReference type="ARBA" id="ARBA00030596"/>
    </source>
</evidence>
<dbReference type="AlphaFoldDB" id="B7WUL0"/>
<dbReference type="InterPro" id="IPR012340">
    <property type="entry name" value="NA-bd_OB-fold"/>
</dbReference>
<keyword evidence="1" id="KW-0235">DNA replication</keyword>
<dbReference type="EMBL" id="AAUJ02000001">
    <property type="protein sequence ID" value="EED67523.1"/>
    <property type="molecule type" value="Genomic_DNA"/>
</dbReference>
<name>B7WUL0_COMTK</name>
<organism evidence="5 6">
    <name type="scientific">Comamonas testosteroni (strain DSM 14576 / KF-1)</name>
    <name type="common">Pseudomonas testosteroni</name>
    <dbReference type="NCBI Taxonomy" id="399795"/>
    <lineage>
        <taxon>Bacteria</taxon>
        <taxon>Pseudomonadati</taxon>
        <taxon>Pseudomonadota</taxon>
        <taxon>Betaproteobacteria</taxon>
        <taxon>Burkholderiales</taxon>
        <taxon>Comamonadaceae</taxon>
        <taxon>Comamonas</taxon>
    </lineage>
</organism>
<evidence type="ECO:0000256" key="2">
    <source>
        <dbReference type="ARBA" id="ARBA00023125"/>
    </source>
</evidence>
<dbReference type="Gene3D" id="2.40.50.140">
    <property type="entry name" value="Nucleic acid-binding proteins"/>
    <property type="match status" value="1"/>
</dbReference>
<feature type="region of interest" description="Disordered" evidence="4">
    <location>
        <begin position="1"/>
        <end position="21"/>
    </location>
</feature>
<dbReference type="GO" id="GO:0006260">
    <property type="term" value="P:DNA replication"/>
    <property type="evidence" value="ECO:0007669"/>
    <property type="project" value="UniProtKB-KW"/>
</dbReference>
<evidence type="ECO:0000313" key="6">
    <source>
        <dbReference type="Proteomes" id="UP000003039"/>
    </source>
</evidence>
<dbReference type="eggNOG" id="ENOG50315XE">
    <property type="taxonomic scope" value="Bacteria"/>
</dbReference>
<proteinExistence type="predicted"/>
<dbReference type="RefSeq" id="WP_003055235.1">
    <property type="nucleotide sequence ID" value="NZ_AAUJ02000001.1"/>
</dbReference>
<accession>B7WUL0</accession>
<gene>
    <name evidence="5" type="ORF">CtesDRAFT_PD2469</name>
</gene>
<evidence type="ECO:0000313" key="5">
    <source>
        <dbReference type="EMBL" id="EED67523.1"/>
    </source>
</evidence>
<dbReference type="OrthoDB" id="9181961at2"/>
<dbReference type="Proteomes" id="UP000003039">
    <property type="component" value="Unassembled WGS sequence"/>
</dbReference>
<dbReference type="InterPro" id="IPR003512">
    <property type="entry name" value="Phage_M13_G5P_DNA-bd"/>
</dbReference>
<dbReference type="GO" id="GO:0003697">
    <property type="term" value="F:single-stranded DNA binding"/>
    <property type="evidence" value="ECO:0007669"/>
    <property type="project" value="InterPro"/>
</dbReference>
<evidence type="ECO:0000256" key="1">
    <source>
        <dbReference type="ARBA" id="ARBA00022705"/>
    </source>
</evidence>
<evidence type="ECO:0000256" key="4">
    <source>
        <dbReference type="SAM" id="MobiDB-lite"/>
    </source>
</evidence>